<reference evidence="1 2" key="1">
    <citation type="journal article" date="2020" name="ISME J.">
        <title>Uncovering the hidden diversity of litter-decomposition mechanisms in mushroom-forming fungi.</title>
        <authorList>
            <person name="Floudas D."/>
            <person name="Bentzer J."/>
            <person name="Ahren D."/>
            <person name="Johansson T."/>
            <person name="Persson P."/>
            <person name="Tunlid A."/>
        </authorList>
    </citation>
    <scope>NUCLEOTIDE SEQUENCE [LARGE SCALE GENOMIC DNA]</scope>
    <source>
        <strain evidence="1 2">CBS 146.42</strain>
    </source>
</reference>
<accession>A0A8H5D657</accession>
<sequence>MKSDVPVNYWLFHPARVKQPITGAHFLFVSAPNPSRNFENGKELHRLLVRMSVRLGSAVKEPPLTEQRHEVGVKSTTHIWIHDTSRPLLLTDNGNPRGWSHFGLERDSTAKSENMVFLSLYRTKASWEEGQKQEMRIRRALGKHVEGILAFGKTLGSNRSGAWYVIEGIMELIDTRDKAGGVDDRSKWLNARVEEILQRERKKAEEDNRVRLMQHEIGELYEELSKTEYGKGVRANLRRVADEQKKMMEPLLAQMDNDDLKPEEKEQLEKTIEEEYHLFLREFRFYFAEARQMRITIGPNLREFYGLLEPVSFPLFGCIRCTEAPRRERENFSVYSNGISYAEA</sequence>
<dbReference type="EMBL" id="JAACJO010000009">
    <property type="protein sequence ID" value="KAF5354210.1"/>
    <property type="molecule type" value="Genomic_DNA"/>
</dbReference>
<evidence type="ECO:0000313" key="2">
    <source>
        <dbReference type="Proteomes" id="UP000559027"/>
    </source>
</evidence>
<dbReference type="AlphaFoldDB" id="A0A8H5D657"/>
<keyword evidence="2" id="KW-1185">Reference proteome</keyword>
<comment type="caution">
    <text evidence="1">The sequence shown here is derived from an EMBL/GenBank/DDBJ whole genome shotgun (WGS) entry which is preliminary data.</text>
</comment>
<gene>
    <name evidence="1" type="ORF">D9756_006921</name>
</gene>
<dbReference type="Proteomes" id="UP000559027">
    <property type="component" value="Unassembled WGS sequence"/>
</dbReference>
<proteinExistence type="predicted"/>
<name>A0A8H5D657_9AGAR</name>
<organism evidence="1 2">
    <name type="scientific">Leucocoprinus leucothites</name>
    <dbReference type="NCBI Taxonomy" id="201217"/>
    <lineage>
        <taxon>Eukaryota</taxon>
        <taxon>Fungi</taxon>
        <taxon>Dikarya</taxon>
        <taxon>Basidiomycota</taxon>
        <taxon>Agaricomycotina</taxon>
        <taxon>Agaricomycetes</taxon>
        <taxon>Agaricomycetidae</taxon>
        <taxon>Agaricales</taxon>
        <taxon>Agaricineae</taxon>
        <taxon>Agaricaceae</taxon>
        <taxon>Leucocoprinus</taxon>
    </lineage>
</organism>
<protein>
    <submittedName>
        <fullName evidence="1">Uncharacterized protein</fullName>
    </submittedName>
</protein>
<evidence type="ECO:0000313" key="1">
    <source>
        <dbReference type="EMBL" id="KAF5354210.1"/>
    </source>
</evidence>